<dbReference type="Proteomes" id="UP000681638">
    <property type="component" value="Segment"/>
</dbReference>
<accession>A0A8S5L260</accession>
<proteinExistence type="predicted"/>
<protein>
    <submittedName>
        <fullName evidence="1">Uncharacterized protein</fullName>
    </submittedName>
</protein>
<dbReference type="RefSeq" id="YP_010771675.1">
    <property type="nucleotide sequence ID" value="NC_074308.1"/>
</dbReference>
<dbReference type="GeneID" id="80399940"/>
<keyword evidence="2" id="KW-1185">Reference proteome</keyword>
<dbReference type="EMBL" id="BK013956">
    <property type="protein sequence ID" value="DAD51926.1"/>
    <property type="molecule type" value="Genomic_RNA"/>
</dbReference>
<sequence length="62" mass="6569">MSDTGPPEWGDGGPNYSTTEEISFRRSISDLTWPQAIVAVGVINLVTQSIALVGEALITGHL</sequence>
<evidence type="ECO:0000313" key="2">
    <source>
        <dbReference type="Proteomes" id="UP000681638"/>
    </source>
</evidence>
<organism evidence="1 2">
    <name type="scientific">ssRNA phage Esthiorhiza.3_5</name>
    <dbReference type="NCBI Taxonomy" id="2786084"/>
    <lineage>
        <taxon>Viruses</taxon>
        <taxon>Riboviria</taxon>
        <taxon>Orthornavirae</taxon>
        <taxon>Lenarviricota</taxon>
        <taxon>Leviviricetes</taxon>
        <taxon>Timlovirales</taxon>
        <taxon>Steitzviridae</taxon>
        <taxon>Hodnevirus</taxon>
        <taxon>Hodnevirus neoagrenecus</taxon>
        <taxon>Gredihovirus neoagrenecus</taxon>
    </lineage>
</organism>
<gene>
    <name evidence="1" type="primary">Esthiorhiza.3_5_4</name>
</gene>
<reference evidence="1 2" key="1">
    <citation type="submission" date="2020-09" db="EMBL/GenBank/DDBJ databases">
        <title>Leviviricetes taxonomy.</title>
        <authorList>
            <person name="Stockdale S.R."/>
            <person name="Callanan J."/>
            <person name="Adriaenssens E.M."/>
            <person name="Kuhn J.H."/>
            <person name="Rumnieks J."/>
            <person name="Shkoporov A."/>
            <person name="Draper L.A."/>
            <person name="Ross P."/>
            <person name="Hill C."/>
        </authorList>
    </citation>
    <scope>NUCLEOTIDE SEQUENCE [LARGE SCALE GENOMIC DNA]</scope>
</reference>
<dbReference type="KEGG" id="vg:80399940"/>
<name>A0A8S5L260_9VIRU</name>
<evidence type="ECO:0000313" key="1">
    <source>
        <dbReference type="EMBL" id="DAD51926.1"/>
    </source>
</evidence>